<name>A0A8H8P119_9AGAM</name>
<feature type="region of interest" description="Disordered" evidence="1">
    <location>
        <begin position="27"/>
        <end position="83"/>
    </location>
</feature>
<dbReference type="RefSeq" id="XP_043182130.1">
    <property type="nucleotide sequence ID" value="XM_043329296.1"/>
</dbReference>
<proteinExistence type="predicted"/>
<gene>
    <name evidence="2" type="ORF">RhiXN_09480</name>
</gene>
<sequence>MALRTFGFRFASYPSLCRDSRVPIHPLTSTSCDKTTRSIPVPTSGRSSYCHPTTATLNPLARSADSTSSPNLPAPPEHTPPEAAEAMQMPPLLFSLFGLPLEG</sequence>
<dbReference type="AlphaFoldDB" id="A0A8H8P119"/>
<evidence type="ECO:0000313" key="3">
    <source>
        <dbReference type="Proteomes" id="UP000650533"/>
    </source>
</evidence>
<dbReference type="EMBL" id="CP059665">
    <property type="protein sequence ID" value="QRW21893.1"/>
    <property type="molecule type" value="Genomic_DNA"/>
</dbReference>
<evidence type="ECO:0000313" key="2">
    <source>
        <dbReference type="EMBL" id="QRW21893.1"/>
    </source>
</evidence>
<feature type="compositionally biased region" description="Polar residues" evidence="1">
    <location>
        <begin position="44"/>
        <end position="57"/>
    </location>
</feature>
<accession>A0A8H8P119</accession>
<dbReference type="Proteomes" id="UP000650533">
    <property type="component" value="Chromosome 8"/>
</dbReference>
<evidence type="ECO:0000256" key="1">
    <source>
        <dbReference type="SAM" id="MobiDB-lite"/>
    </source>
</evidence>
<organism evidence="2 3">
    <name type="scientific">Rhizoctonia solani</name>
    <dbReference type="NCBI Taxonomy" id="456999"/>
    <lineage>
        <taxon>Eukaryota</taxon>
        <taxon>Fungi</taxon>
        <taxon>Dikarya</taxon>
        <taxon>Basidiomycota</taxon>
        <taxon>Agaricomycotina</taxon>
        <taxon>Agaricomycetes</taxon>
        <taxon>Cantharellales</taxon>
        <taxon>Ceratobasidiaceae</taxon>
        <taxon>Rhizoctonia</taxon>
    </lineage>
</organism>
<reference evidence="2" key="1">
    <citation type="submission" date="2020-05" db="EMBL/GenBank/DDBJ databases">
        <title>Evolutionary and genomic comparisons of hybrid uninucleate and nonhybrid Rhizoctonia fungi.</title>
        <authorList>
            <person name="Li C."/>
            <person name="Chen X."/>
        </authorList>
    </citation>
    <scope>NUCLEOTIDE SEQUENCE</scope>
    <source>
        <strain evidence="2">AG-1 IA</strain>
    </source>
</reference>
<dbReference type="KEGG" id="rsx:RhiXN_09480"/>
<dbReference type="PROSITE" id="PS51257">
    <property type="entry name" value="PROKAR_LIPOPROTEIN"/>
    <property type="match status" value="1"/>
</dbReference>
<protein>
    <submittedName>
        <fullName evidence="2">Uncharacterized protein</fullName>
    </submittedName>
</protein>
<dbReference type="GeneID" id="67031759"/>